<evidence type="ECO:0000313" key="2">
    <source>
        <dbReference type="EMBL" id="GIH62283.1"/>
    </source>
</evidence>
<accession>A0ABQ4GLJ1</accession>
<evidence type="ECO:0008006" key="4">
    <source>
        <dbReference type="Google" id="ProtNLM"/>
    </source>
</evidence>
<dbReference type="EMBL" id="BOOF01000015">
    <property type="protein sequence ID" value="GIH62283.1"/>
    <property type="molecule type" value="Genomic_DNA"/>
</dbReference>
<feature type="compositionally biased region" description="Basic and acidic residues" evidence="1">
    <location>
        <begin position="80"/>
        <end position="94"/>
    </location>
</feature>
<dbReference type="RefSeq" id="WP_204048981.1">
    <property type="nucleotide sequence ID" value="NZ_BOOF01000015.1"/>
</dbReference>
<dbReference type="Proteomes" id="UP000660454">
    <property type="component" value="Unassembled WGS sequence"/>
</dbReference>
<evidence type="ECO:0000256" key="1">
    <source>
        <dbReference type="SAM" id="MobiDB-lite"/>
    </source>
</evidence>
<dbReference type="NCBIfam" id="NF038083">
    <property type="entry name" value="CU044_5270_fam"/>
    <property type="match status" value="1"/>
</dbReference>
<protein>
    <recommendedName>
        <fullName evidence="4">CU044_5270 family protein</fullName>
    </recommendedName>
</protein>
<name>A0ABQ4GLJ1_9ACTN</name>
<feature type="region of interest" description="Disordered" evidence="1">
    <location>
        <begin position="60"/>
        <end position="94"/>
    </location>
</feature>
<dbReference type="InterPro" id="IPR047789">
    <property type="entry name" value="CU044_5270-like"/>
</dbReference>
<gene>
    <name evidence="2" type="ORF">Msi02_31000</name>
</gene>
<proteinExistence type="predicted"/>
<organism evidence="2 3">
    <name type="scientific">Microbispora siamensis</name>
    <dbReference type="NCBI Taxonomy" id="564413"/>
    <lineage>
        <taxon>Bacteria</taxon>
        <taxon>Bacillati</taxon>
        <taxon>Actinomycetota</taxon>
        <taxon>Actinomycetes</taxon>
        <taxon>Streptosporangiales</taxon>
        <taxon>Streptosporangiaceae</taxon>
        <taxon>Microbispora</taxon>
    </lineage>
</organism>
<keyword evidence="3" id="KW-1185">Reference proteome</keyword>
<sequence>MDDLTRRAGSPRHSEPDELAAVRDLLIEPAPTAAAFDAGHARLMAALALAAQDDPYVLGGDVHGAGAGRVPPENSPSEPKPARSGRDRRQTREMGVRRFPGHRFWGHRAAAGALLAGAAAATVLIVTTAVTPGGRVVLIPTTGASEGTPAVGTAGGAANARRILLAAASAAARTPDEPGAYWRMKTTYIQRFLSPDRRYLLQRGLSEEMWLARAPSRQGWRITRPLGVKPATPEDEAAWRDAGSPREWRYPRDVEGLGDLNPEEEVRSAPEEPVGSRLLGGWIGSPGLLAKMPITWAELGRIPSGTEELRDYLEARVSRQTKKYQVPDSRQEMDYRLQGACIEMLMGLPVSAEVRASAYRILAELPGITAVGEVTDALGRTGQGLAYRAGDEATEVTMVVDPGNGLFLSTETRSTGVKADGATVNVGTFVAYEDTGWTDEEPNLPTRHD</sequence>
<evidence type="ECO:0000313" key="3">
    <source>
        <dbReference type="Proteomes" id="UP000660454"/>
    </source>
</evidence>
<reference evidence="2 3" key="1">
    <citation type="submission" date="2021-01" db="EMBL/GenBank/DDBJ databases">
        <title>Whole genome shotgun sequence of Microbispora siamensis NBRC 104113.</title>
        <authorList>
            <person name="Komaki H."/>
            <person name="Tamura T."/>
        </authorList>
    </citation>
    <scope>NUCLEOTIDE SEQUENCE [LARGE SCALE GENOMIC DNA]</scope>
    <source>
        <strain evidence="2 3">NBRC 104113</strain>
    </source>
</reference>
<comment type="caution">
    <text evidence="2">The sequence shown here is derived from an EMBL/GenBank/DDBJ whole genome shotgun (WGS) entry which is preliminary data.</text>
</comment>
<feature type="region of interest" description="Disordered" evidence="1">
    <location>
        <begin position="250"/>
        <end position="271"/>
    </location>
</feature>